<comment type="caution">
    <text evidence="1">The sequence shown here is derived from an EMBL/GenBank/DDBJ whole genome shotgun (WGS) entry which is preliminary data.</text>
</comment>
<dbReference type="EMBL" id="NMUH01005377">
    <property type="protein sequence ID" value="MQM12610.1"/>
    <property type="molecule type" value="Genomic_DNA"/>
</dbReference>
<gene>
    <name evidence="1" type="ORF">Taro_045529</name>
</gene>
<accession>A0A843X6L9</accession>
<protein>
    <submittedName>
        <fullName evidence="1">Uncharacterized protein</fullName>
    </submittedName>
</protein>
<dbReference type="Proteomes" id="UP000652761">
    <property type="component" value="Unassembled WGS sequence"/>
</dbReference>
<keyword evidence="2" id="KW-1185">Reference proteome</keyword>
<dbReference type="AlphaFoldDB" id="A0A843X6L9"/>
<name>A0A843X6L9_COLES</name>
<sequence>MSNHTTSARQSIAAFLRAISLSSFCRVSKDMKNKIAAEDGKCVDAEKSCYVCLTEVDQLEDAEVHTSFMGIAFLLLLWLLPPDNIHDESEEEEASE</sequence>
<organism evidence="1 2">
    <name type="scientific">Colocasia esculenta</name>
    <name type="common">Wild taro</name>
    <name type="synonym">Arum esculentum</name>
    <dbReference type="NCBI Taxonomy" id="4460"/>
    <lineage>
        <taxon>Eukaryota</taxon>
        <taxon>Viridiplantae</taxon>
        <taxon>Streptophyta</taxon>
        <taxon>Embryophyta</taxon>
        <taxon>Tracheophyta</taxon>
        <taxon>Spermatophyta</taxon>
        <taxon>Magnoliopsida</taxon>
        <taxon>Liliopsida</taxon>
        <taxon>Araceae</taxon>
        <taxon>Aroideae</taxon>
        <taxon>Colocasieae</taxon>
        <taxon>Colocasia</taxon>
    </lineage>
</organism>
<proteinExistence type="predicted"/>
<evidence type="ECO:0000313" key="2">
    <source>
        <dbReference type="Proteomes" id="UP000652761"/>
    </source>
</evidence>
<reference evidence="1" key="1">
    <citation type="submission" date="2017-07" db="EMBL/GenBank/DDBJ databases">
        <title>Taro Niue Genome Assembly and Annotation.</title>
        <authorList>
            <person name="Atibalentja N."/>
            <person name="Keating K."/>
            <person name="Fields C.J."/>
        </authorList>
    </citation>
    <scope>NUCLEOTIDE SEQUENCE</scope>
    <source>
        <strain evidence="1">Niue_2</strain>
        <tissue evidence="1">Leaf</tissue>
    </source>
</reference>
<evidence type="ECO:0000313" key="1">
    <source>
        <dbReference type="EMBL" id="MQM12610.1"/>
    </source>
</evidence>